<gene>
    <name evidence="5" type="ORF">DFR71_3714</name>
</gene>
<evidence type="ECO:0000313" key="5">
    <source>
        <dbReference type="EMBL" id="TCJ97667.1"/>
    </source>
</evidence>
<feature type="domain" description="PucR C-terminal helix-turn-helix" evidence="2">
    <location>
        <begin position="396"/>
        <end position="452"/>
    </location>
</feature>
<evidence type="ECO:0000259" key="4">
    <source>
        <dbReference type="Pfam" id="PF17853"/>
    </source>
</evidence>
<dbReference type="InterPro" id="IPR051448">
    <property type="entry name" value="CdaR-like_regulators"/>
</dbReference>
<dbReference type="InterPro" id="IPR025736">
    <property type="entry name" value="PucR_C-HTH_dom"/>
</dbReference>
<organism evidence="5 6">
    <name type="scientific">Nocardia alba</name>
    <dbReference type="NCBI Taxonomy" id="225051"/>
    <lineage>
        <taxon>Bacteria</taxon>
        <taxon>Bacillati</taxon>
        <taxon>Actinomycetota</taxon>
        <taxon>Actinomycetes</taxon>
        <taxon>Mycobacteriales</taxon>
        <taxon>Nocardiaceae</taxon>
        <taxon>Nocardia</taxon>
    </lineage>
</organism>
<dbReference type="EMBL" id="SMFR01000002">
    <property type="protein sequence ID" value="TCJ97667.1"/>
    <property type="molecule type" value="Genomic_DNA"/>
</dbReference>
<dbReference type="InterPro" id="IPR041522">
    <property type="entry name" value="CdaR_GGDEF"/>
</dbReference>
<proteinExistence type="inferred from homology"/>
<protein>
    <submittedName>
        <fullName evidence="5">PucR-like helix-turn-helix protein</fullName>
    </submittedName>
</protein>
<dbReference type="InterPro" id="IPR025751">
    <property type="entry name" value="RsbRD_N_dom"/>
</dbReference>
<name>A0A4R1FRR9_9NOCA</name>
<dbReference type="PANTHER" id="PTHR33744:SF1">
    <property type="entry name" value="DNA-BINDING TRANSCRIPTIONAL ACTIVATOR ADER"/>
    <property type="match status" value="1"/>
</dbReference>
<keyword evidence="6" id="KW-1185">Reference proteome</keyword>
<reference evidence="5 6" key="1">
    <citation type="submission" date="2019-03" db="EMBL/GenBank/DDBJ databases">
        <title>Genomic Encyclopedia of Type Strains, Phase IV (KMG-IV): sequencing the most valuable type-strain genomes for metagenomic binning, comparative biology and taxonomic classification.</title>
        <authorList>
            <person name="Goeker M."/>
        </authorList>
    </citation>
    <scope>NUCLEOTIDE SEQUENCE [LARGE SCALE GENOMIC DNA]</scope>
    <source>
        <strain evidence="5 6">DSM 44684</strain>
    </source>
</reference>
<feature type="domain" description="RsbT co-antagonist protein RsbRD N-terminal" evidence="3">
    <location>
        <begin position="90"/>
        <end position="185"/>
    </location>
</feature>
<comment type="caution">
    <text evidence="5">The sequence shown here is derived from an EMBL/GenBank/DDBJ whole genome shotgun (WGS) entry which is preliminary data.</text>
</comment>
<sequence>MGHRFDMRSMASRCCPSLKFSNLQHRVDKIRCPLPMSTTAAADTTIRHTLGGEMTTLTVGSEAEAWLHRLVPDLLDSNQLESIVSYTDTQILRDVPEIDTHVLRTNLHASSAALGRVMLPSLVTGVTPSELPDEAHVLAESIAYAGLDLKVLLRIYRSGQQAMIRTLSEQIELSASEVGQTRELVMHSAACVADWSGTAVEILSGTFAFDRDPDPAGRFSRRRETVRSIIAGSPVDPAIAQMRLGYVLDDSHLAFVLRLEDNASGGLPDLERAAQRIVSQLEARGSFTLACGHRALWGWARTHRSPTAELTACLAGSSIHAAFGLPAHGAAGFRRSHLESLATQKMSRRIANPGRLVLYDSIELEHLISQDQESMDSFIERELNGLLGADANAVRLRTTLACYLDSMCSVEATARELGVHRNTVRYRLERIEQLLGHQVGSRRLKLEVALRLAAALHN</sequence>
<evidence type="ECO:0000259" key="2">
    <source>
        <dbReference type="Pfam" id="PF13556"/>
    </source>
</evidence>
<dbReference type="AlphaFoldDB" id="A0A4R1FRR9"/>
<dbReference type="Pfam" id="PF13556">
    <property type="entry name" value="HTH_30"/>
    <property type="match status" value="1"/>
</dbReference>
<dbReference type="Pfam" id="PF14361">
    <property type="entry name" value="RsbRD_N"/>
    <property type="match status" value="1"/>
</dbReference>
<evidence type="ECO:0000259" key="3">
    <source>
        <dbReference type="Pfam" id="PF14361"/>
    </source>
</evidence>
<dbReference type="InterPro" id="IPR042070">
    <property type="entry name" value="PucR_C-HTH_sf"/>
</dbReference>
<dbReference type="STRING" id="1210063.GCA_001612665_01371"/>
<accession>A0A4R1FRR9</accession>
<evidence type="ECO:0000313" key="6">
    <source>
        <dbReference type="Proteomes" id="UP000294856"/>
    </source>
</evidence>
<dbReference type="Gene3D" id="1.10.10.2840">
    <property type="entry name" value="PucR C-terminal helix-turn-helix domain"/>
    <property type="match status" value="1"/>
</dbReference>
<dbReference type="PANTHER" id="PTHR33744">
    <property type="entry name" value="CARBOHYDRATE DIACID REGULATOR"/>
    <property type="match status" value="1"/>
</dbReference>
<feature type="domain" description="CdaR GGDEF-like" evidence="4">
    <location>
        <begin position="243"/>
        <end position="345"/>
    </location>
</feature>
<evidence type="ECO:0000256" key="1">
    <source>
        <dbReference type="ARBA" id="ARBA00006754"/>
    </source>
</evidence>
<comment type="similarity">
    <text evidence="1">Belongs to the CdaR family.</text>
</comment>
<dbReference type="Pfam" id="PF17853">
    <property type="entry name" value="GGDEF_2"/>
    <property type="match status" value="1"/>
</dbReference>
<dbReference type="Proteomes" id="UP000294856">
    <property type="component" value="Unassembled WGS sequence"/>
</dbReference>